<comment type="caution">
    <text evidence="1">The sequence shown here is derived from an EMBL/GenBank/DDBJ whole genome shotgun (WGS) entry which is preliminary data.</text>
</comment>
<accession>A0A5S4GP94</accession>
<keyword evidence="2" id="KW-1185">Reference proteome</keyword>
<dbReference type="RefSeq" id="WP_138638890.1">
    <property type="nucleotide sequence ID" value="NZ_JASWDG010000248.1"/>
</dbReference>
<evidence type="ECO:0000313" key="1">
    <source>
        <dbReference type="EMBL" id="TMR34629.1"/>
    </source>
</evidence>
<proteinExistence type="predicted"/>
<name>A0A5S4GP94_9ACTN</name>
<reference evidence="1 2" key="1">
    <citation type="submission" date="2019-05" db="EMBL/GenBank/DDBJ databases">
        <title>Draft genome sequence of Actinomadura geliboluensis A8036.</title>
        <authorList>
            <person name="Saricaoglu S."/>
            <person name="Isik K."/>
        </authorList>
    </citation>
    <scope>NUCLEOTIDE SEQUENCE [LARGE SCALE GENOMIC DNA]</scope>
    <source>
        <strain evidence="1 2">A8036</strain>
    </source>
</reference>
<dbReference type="AlphaFoldDB" id="A0A5S4GP94"/>
<dbReference type="EMBL" id="VCKZ01000199">
    <property type="protein sequence ID" value="TMR34629.1"/>
    <property type="molecule type" value="Genomic_DNA"/>
</dbReference>
<dbReference type="Proteomes" id="UP000305238">
    <property type="component" value="Unassembled WGS sequence"/>
</dbReference>
<protein>
    <submittedName>
        <fullName evidence="1">Uncharacterized protein</fullName>
    </submittedName>
</protein>
<gene>
    <name evidence="1" type="ORF">ETD96_24820</name>
</gene>
<sequence length="185" mass="20395">MTDAFEVLHALCVKGMAGTAHLSLMTGRPESAVLPAVRDLAAAGAAVFVTARELWRVTDPGRSRHAAEVRADLTPDAARVLHACHDRFVPLDLRVKELCTRWQRKEAAEADVRTELADLHRELLTVAADMAGARGRYAGYASRLTAARDRFEAGDARALTGVLCDSYHEVWMELHRDLRLTLDLP</sequence>
<evidence type="ECO:0000313" key="2">
    <source>
        <dbReference type="Proteomes" id="UP000305238"/>
    </source>
</evidence>
<dbReference type="OrthoDB" id="3568381at2"/>
<organism evidence="1 2">
    <name type="scientific">Actinomadura geliboluensis</name>
    <dbReference type="NCBI Taxonomy" id="882440"/>
    <lineage>
        <taxon>Bacteria</taxon>
        <taxon>Bacillati</taxon>
        <taxon>Actinomycetota</taxon>
        <taxon>Actinomycetes</taxon>
        <taxon>Streptosporangiales</taxon>
        <taxon>Thermomonosporaceae</taxon>
        <taxon>Actinomadura</taxon>
    </lineage>
</organism>